<keyword evidence="1" id="KW-1133">Transmembrane helix</keyword>
<feature type="transmembrane region" description="Helical" evidence="1">
    <location>
        <begin position="105"/>
        <end position="125"/>
    </location>
</feature>
<protein>
    <submittedName>
        <fullName evidence="2">Uncharacterized protein</fullName>
    </submittedName>
</protein>
<keyword evidence="3" id="KW-1185">Reference proteome</keyword>
<keyword evidence="1" id="KW-0812">Transmembrane</keyword>
<sequence>MRNSPKKRRKEGQFGQIAEATTFLLQTTDARISSLDIDEEKRKPFDVIGGFFCFPDLFLLHIPFAETIVFLLRKRLPWLMSGRPECVELRIGEIQLTHFPPKAHIYSFVSPGYVRILLLLFVLPVSAPRKDIERTGLFKNL</sequence>
<gene>
    <name evidence="2" type="ORF">K444DRAFT_334204</name>
</gene>
<dbReference type="RefSeq" id="XP_024740269.1">
    <property type="nucleotide sequence ID" value="XM_024871975.1"/>
</dbReference>
<dbReference type="GeneID" id="36580057"/>
<dbReference type="InParanoid" id="A0A2J6TK20"/>
<evidence type="ECO:0000313" key="3">
    <source>
        <dbReference type="Proteomes" id="UP000235371"/>
    </source>
</evidence>
<proteinExistence type="predicted"/>
<accession>A0A2J6TK20</accession>
<reference evidence="2 3" key="1">
    <citation type="submission" date="2016-04" db="EMBL/GenBank/DDBJ databases">
        <title>A degradative enzymes factory behind the ericoid mycorrhizal symbiosis.</title>
        <authorList>
            <consortium name="DOE Joint Genome Institute"/>
            <person name="Martino E."/>
            <person name="Morin E."/>
            <person name="Grelet G."/>
            <person name="Kuo A."/>
            <person name="Kohler A."/>
            <person name="Daghino S."/>
            <person name="Barry K."/>
            <person name="Choi C."/>
            <person name="Cichocki N."/>
            <person name="Clum A."/>
            <person name="Copeland A."/>
            <person name="Hainaut M."/>
            <person name="Haridas S."/>
            <person name="Labutti K."/>
            <person name="Lindquist E."/>
            <person name="Lipzen A."/>
            <person name="Khouja H.-R."/>
            <person name="Murat C."/>
            <person name="Ohm R."/>
            <person name="Olson A."/>
            <person name="Spatafora J."/>
            <person name="Veneault-Fourrey C."/>
            <person name="Henrissat B."/>
            <person name="Grigoriev I."/>
            <person name="Martin F."/>
            <person name="Perotto S."/>
        </authorList>
    </citation>
    <scope>NUCLEOTIDE SEQUENCE [LARGE SCALE GENOMIC DNA]</scope>
    <source>
        <strain evidence="2 3">E</strain>
    </source>
</reference>
<name>A0A2J6TK20_9HELO</name>
<dbReference type="EMBL" id="KZ613782">
    <property type="protein sequence ID" value="PMD63365.1"/>
    <property type="molecule type" value="Genomic_DNA"/>
</dbReference>
<feature type="transmembrane region" description="Helical" evidence="1">
    <location>
        <begin position="47"/>
        <end position="72"/>
    </location>
</feature>
<dbReference type="Proteomes" id="UP000235371">
    <property type="component" value="Unassembled WGS sequence"/>
</dbReference>
<organism evidence="2 3">
    <name type="scientific">Hyaloscypha bicolor E</name>
    <dbReference type="NCBI Taxonomy" id="1095630"/>
    <lineage>
        <taxon>Eukaryota</taxon>
        <taxon>Fungi</taxon>
        <taxon>Dikarya</taxon>
        <taxon>Ascomycota</taxon>
        <taxon>Pezizomycotina</taxon>
        <taxon>Leotiomycetes</taxon>
        <taxon>Helotiales</taxon>
        <taxon>Hyaloscyphaceae</taxon>
        <taxon>Hyaloscypha</taxon>
        <taxon>Hyaloscypha bicolor</taxon>
    </lineage>
</organism>
<keyword evidence="1" id="KW-0472">Membrane</keyword>
<evidence type="ECO:0000256" key="1">
    <source>
        <dbReference type="SAM" id="Phobius"/>
    </source>
</evidence>
<dbReference type="AlphaFoldDB" id="A0A2J6TK20"/>
<evidence type="ECO:0000313" key="2">
    <source>
        <dbReference type="EMBL" id="PMD63365.1"/>
    </source>
</evidence>